<dbReference type="PANTHER" id="PTHR44329">
    <property type="entry name" value="SERINE/THREONINE-PROTEIN KINASE TNNI3K-RELATED"/>
    <property type="match status" value="1"/>
</dbReference>
<feature type="transmembrane region" description="Helical" evidence="2">
    <location>
        <begin position="225"/>
        <end position="244"/>
    </location>
</feature>
<keyword evidence="4" id="KW-0808">Transferase</keyword>
<keyword evidence="4" id="KW-0418">Kinase</keyword>
<dbReference type="GO" id="GO:0005524">
    <property type="term" value="F:ATP binding"/>
    <property type="evidence" value="ECO:0007669"/>
    <property type="project" value="InterPro"/>
</dbReference>
<dbReference type="RefSeq" id="XP_011395497.1">
    <property type="nucleotide sequence ID" value="XM_011397195.1"/>
</dbReference>
<evidence type="ECO:0000256" key="1">
    <source>
        <dbReference type="SAM" id="MobiDB-lite"/>
    </source>
</evidence>
<gene>
    <name evidence="4" type="ORF">F751_4285</name>
</gene>
<dbReference type="Proteomes" id="UP000028924">
    <property type="component" value="Unassembled WGS sequence"/>
</dbReference>
<dbReference type="AlphaFoldDB" id="A0A087SA87"/>
<dbReference type="InterPro" id="IPR051681">
    <property type="entry name" value="Ser/Thr_Kinases-Pseudokinases"/>
</dbReference>
<feature type="compositionally biased region" description="Basic and acidic residues" evidence="1">
    <location>
        <begin position="770"/>
        <end position="782"/>
    </location>
</feature>
<protein>
    <submittedName>
        <fullName evidence="4">Cysteine-rich receptor-like protein kinase 27</fullName>
    </submittedName>
</protein>
<feature type="domain" description="Protein kinase" evidence="3">
    <location>
        <begin position="465"/>
        <end position="770"/>
    </location>
</feature>
<feature type="transmembrane region" description="Helical" evidence="2">
    <location>
        <begin position="73"/>
        <end position="96"/>
    </location>
</feature>
<feature type="transmembrane region" description="Helical" evidence="2">
    <location>
        <begin position="46"/>
        <end position="66"/>
    </location>
</feature>
<keyword evidence="2" id="KW-0812">Transmembrane</keyword>
<dbReference type="SUPFAM" id="SSF56112">
    <property type="entry name" value="Protein kinase-like (PK-like)"/>
    <property type="match status" value="1"/>
</dbReference>
<dbReference type="Gene3D" id="1.10.510.10">
    <property type="entry name" value="Transferase(Phosphotransferase) domain 1"/>
    <property type="match status" value="1"/>
</dbReference>
<evidence type="ECO:0000256" key="2">
    <source>
        <dbReference type="SAM" id="Phobius"/>
    </source>
</evidence>
<dbReference type="Gene3D" id="3.30.200.20">
    <property type="entry name" value="Phosphorylase Kinase, domain 1"/>
    <property type="match status" value="1"/>
</dbReference>
<dbReference type="InterPro" id="IPR011009">
    <property type="entry name" value="Kinase-like_dom_sf"/>
</dbReference>
<dbReference type="GO" id="GO:0004674">
    <property type="term" value="F:protein serine/threonine kinase activity"/>
    <property type="evidence" value="ECO:0007669"/>
    <property type="project" value="TreeGrafter"/>
</dbReference>
<feature type="transmembrane region" description="Helical" evidence="2">
    <location>
        <begin position="156"/>
        <end position="176"/>
    </location>
</feature>
<proteinExistence type="predicted"/>
<keyword evidence="5" id="KW-1185">Reference proteome</keyword>
<dbReference type="OrthoDB" id="515245at2759"/>
<feature type="transmembrane region" description="Helical" evidence="2">
    <location>
        <begin position="188"/>
        <end position="213"/>
    </location>
</feature>
<keyword evidence="4" id="KW-0675">Receptor</keyword>
<accession>A0A087SA87</accession>
<organism evidence="4 5">
    <name type="scientific">Auxenochlorella protothecoides</name>
    <name type="common">Green microalga</name>
    <name type="synonym">Chlorella protothecoides</name>
    <dbReference type="NCBI Taxonomy" id="3075"/>
    <lineage>
        <taxon>Eukaryota</taxon>
        <taxon>Viridiplantae</taxon>
        <taxon>Chlorophyta</taxon>
        <taxon>core chlorophytes</taxon>
        <taxon>Trebouxiophyceae</taxon>
        <taxon>Chlorellales</taxon>
        <taxon>Chlorellaceae</taxon>
        <taxon>Auxenochlorella</taxon>
    </lineage>
</organism>
<dbReference type="InterPro" id="IPR000719">
    <property type="entry name" value="Prot_kinase_dom"/>
</dbReference>
<sequence length="782" mass="81007">MHVFPGVWRLWASLPATARAFLLLTAVQAFLAGIFAATQIGTSLQDTLLILATSLSLWWLSLDSLLRACAHQLPACAVLGTLGVAEMVAFAVAHGADSPGPTAVAALCAALQLAALALCRTAYRQVGWRWAGRMPGDGRLRGTELRKRAALCRSRLGAAARFDAVVLAILSVVMVTEGAPLAGSGAGVALLVGGALGGALLAAWNAAATLGALRRHARLALAADFAFPLSYGPPVIGLGVVVAGGPGTAAGARLAVACVVFLAARATLWWAVRLTWRATRALRAEGEKESRRRPGLTTSVFMQLSEDGSTLRWGWSSSVLLYHVESVRADDPARSLTLTFALGAPLTLRLGGAAAYVAWRTGLAELLPRLAAHADLLTGNDAEAGGTESAGVQKHRPSIKPESSELEGCINIHVLTSPVGSPRWDGDGDAAGHARRRSLAAALEAASGEARGWALPAWMRGVGYLASGTVPGGGAKRRSSPTKQPLVGGTSLSSQSSVGPRDDPELGAGAWEGGRGRGLEAVLGHPGLHRRGGASSAAGSTPTSEDLRFGRLLGEGSQGAVYAGRLAETPVAVKRVAAAGGELDAHIHATTPGHDNVVALRGWCVHAGSVYLVMELNVLLGPGGVPKLADFGMSVLVGAPEAGQRHVIGTAAYAAPELLEQGPPAAGAAALKADVYSFGVAVWEALARRRPHQGLDGYQIQTRWMLDPEAMRLPGPGRGRAELDPAAALLWDLVADCTAMDPAARPDMLAVLERLRAGTGQSPPQPHTPLDMRPRKRAEAVR</sequence>
<feature type="transmembrane region" description="Helical" evidence="2">
    <location>
        <begin position="102"/>
        <end position="123"/>
    </location>
</feature>
<dbReference type="GeneID" id="23615676"/>
<reference evidence="4 5" key="1">
    <citation type="journal article" date="2014" name="BMC Genomics">
        <title>Oil accumulation mechanisms of the oleaginous microalga Chlorella protothecoides revealed through its genome, transcriptomes, and proteomes.</title>
        <authorList>
            <person name="Gao C."/>
            <person name="Wang Y."/>
            <person name="Shen Y."/>
            <person name="Yan D."/>
            <person name="He X."/>
            <person name="Dai J."/>
            <person name="Wu Q."/>
        </authorList>
    </citation>
    <scope>NUCLEOTIDE SEQUENCE [LARGE SCALE GENOMIC DNA]</scope>
    <source>
        <strain evidence="4 5">0710</strain>
    </source>
</reference>
<feature type="region of interest" description="Disordered" evidence="1">
    <location>
        <begin position="758"/>
        <end position="782"/>
    </location>
</feature>
<evidence type="ECO:0000259" key="3">
    <source>
        <dbReference type="PROSITE" id="PS50011"/>
    </source>
</evidence>
<dbReference type="Pfam" id="PF00069">
    <property type="entry name" value="Pkinase"/>
    <property type="match status" value="1"/>
</dbReference>
<name>A0A087SA87_AUXPR</name>
<dbReference type="KEGG" id="apro:F751_4285"/>
<dbReference type="STRING" id="3075.A0A087SA87"/>
<keyword evidence="2" id="KW-0472">Membrane</keyword>
<keyword evidence="2" id="KW-1133">Transmembrane helix</keyword>
<feature type="transmembrane region" description="Helical" evidence="2">
    <location>
        <begin position="250"/>
        <end position="272"/>
    </location>
</feature>
<dbReference type="EMBL" id="KL662078">
    <property type="protein sequence ID" value="KFM22641.1"/>
    <property type="molecule type" value="Genomic_DNA"/>
</dbReference>
<feature type="region of interest" description="Disordered" evidence="1">
    <location>
        <begin position="382"/>
        <end position="404"/>
    </location>
</feature>
<evidence type="ECO:0000313" key="4">
    <source>
        <dbReference type="EMBL" id="KFM22641.1"/>
    </source>
</evidence>
<evidence type="ECO:0000313" key="5">
    <source>
        <dbReference type="Proteomes" id="UP000028924"/>
    </source>
</evidence>
<feature type="region of interest" description="Disordered" evidence="1">
    <location>
        <begin position="470"/>
        <end position="544"/>
    </location>
</feature>
<dbReference type="PROSITE" id="PS50011">
    <property type="entry name" value="PROTEIN_KINASE_DOM"/>
    <property type="match status" value="1"/>
</dbReference>